<gene>
    <name evidence="1" type="ORF">HMPREF9448_01630</name>
</gene>
<keyword evidence="2" id="KW-1185">Reference proteome</keyword>
<protein>
    <submittedName>
        <fullName evidence="1">Uncharacterized protein</fullName>
    </submittedName>
</protein>
<dbReference type="AlphaFoldDB" id="K0WX30"/>
<name>K0WX30_9BACT</name>
<dbReference type="eggNOG" id="ENOG5032T2Z">
    <property type="taxonomic scope" value="Bacteria"/>
</dbReference>
<evidence type="ECO:0000313" key="2">
    <source>
        <dbReference type="Proteomes" id="UP000006044"/>
    </source>
</evidence>
<dbReference type="HOGENOM" id="CLU_955342_0_0_10"/>
<organism evidence="1 2">
    <name type="scientific">Barnesiella intestinihominis YIT 11860</name>
    <dbReference type="NCBI Taxonomy" id="742726"/>
    <lineage>
        <taxon>Bacteria</taxon>
        <taxon>Pseudomonadati</taxon>
        <taxon>Bacteroidota</taxon>
        <taxon>Bacteroidia</taxon>
        <taxon>Bacteroidales</taxon>
        <taxon>Barnesiellaceae</taxon>
        <taxon>Barnesiella</taxon>
    </lineage>
</organism>
<dbReference type="EMBL" id="ADLE01000011">
    <property type="protein sequence ID" value="EJZ63792.1"/>
    <property type="molecule type" value="Genomic_DNA"/>
</dbReference>
<proteinExistence type="predicted"/>
<dbReference type="Proteomes" id="UP000006044">
    <property type="component" value="Unassembled WGS sequence"/>
</dbReference>
<sequence>MIFILFFIIIFAEKSQIMKKIVFLFLICMPICQVVSAQTLKKQNQMLKDSIGIMHKVIDEKSSVNSALSKDNSTLKNQNVLLKASKDSLIKEQKTLLGKYKNLSEENDLLKDSLFIYRGQNKTLHLQVDSLNTKIGNLTEEMNTKLDYMAKQEKIWGRKKYFNISYGMPSLARGNGLEKLNSDFAVAINRGNTYYLHKKPLFGMLKFGLDWTVFDIAAAKYTVEESDFEDGGDIYKAEIGMQFGTSITINPVDFLKINVYFRYDPTFSVAYNQDSDFLMNYGSYFNTGLAASYKVISLGAEYRWGTTSYKIDEENQDWKVSGAYLYVSFRF</sequence>
<reference evidence="1 2" key="1">
    <citation type="submission" date="2012-08" db="EMBL/GenBank/DDBJ databases">
        <title>The Genome Sequence of Barnesiella intestinihominis YIT 11860.</title>
        <authorList>
            <consortium name="The Broad Institute Genome Sequencing Platform"/>
            <person name="Earl A."/>
            <person name="Ward D."/>
            <person name="Feldgarden M."/>
            <person name="Gevers D."/>
            <person name="Morotomi M."/>
            <person name="Walker B."/>
            <person name="Young S.K."/>
            <person name="Zeng Q."/>
            <person name="Gargeya S."/>
            <person name="Fitzgerald M."/>
            <person name="Haas B."/>
            <person name="Abouelleil A."/>
            <person name="Alvarado L."/>
            <person name="Arachchi H.M."/>
            <person name="Berlin A.M."/>
            <person name="Chapman S.B."/>
            <person name="Goldberg J."/>
            <person name="Griggs A."/>
            <person name="Gujja S."/>
            <person name="Hansen M."/>
            <person name="Howarth C."/>
            <person name="Imamovic A."/>
            <person name="Larimer J."/>
            <person name="McCowen C."/>
            <person name="Montmayeur A."/>
            <person name="Murphy C."/>
            <person name="Neiman D."/>
            <person name="Pearson M."/>
            <person name="Priest M."/>
            <person name="Roberts A."/>
            <person name="Saif S."/>
            <person name="Shea T."/>
            <person name="Sisk P."/>
            <person name="Sykes S."/>
            <person name="Wortman J."/>
            <person name="Nusbaum C."/>
            <person name="Birren B."/>
        </authorList>
    </citation>
    <scope>NUCLEOTIDE SEQUENCE [LARGE SCALE GENOMIC DNA]</scope>
    <source>
        <strain evidence="1 2">YIT 11860</strain>
    </source>
</reference>
<comment type="caution">
    <text evidence="1">The sequence shown here is derived from an EMBL/GenBank/DDBJ whole genome shotgun (WGS) entry which is preliminary data.</text>
</comment>
<accession>K0WX30</accession>
<evidence type="ECO:0000313" key="1">
    <source>
        <dbReference type="EMBL" id="EJZ63792.1"/>
    </source>
</evidence>